<sequence length="91" mass="10839">MYSGINRLMRNFTPRLSAIKCKDGKTLTKNEEISNRWKEYCSEMYEDNTNEEMKQVESNDKILEPTRSEVEWAIKQLPKGNQLVTTRYMQK</sequence>
<name>A0AAV4EDC1_9GAST</name>
<dbReference type="EMBL" id="BMAT01010699">
    <property type="protein sequence ID" value="GFR58977.1"/>
    <property type="molecule type" value="Genomic_DNA"/>
</dbReference>
<reference evidence="1 2" key="1">
    <citation type="journal article" date="2021" name="Elife">
        <title>Chloroplast acquisition without the gene transfer in kleptoplastic sea slugs, Plakobranchus ocellatus.</title>
        <authorList>
            <person name="Maeda T."/>
            <person name="Takahashi S."/>
            <person name="Yoshida T."/>
            <person name="Shimamura S."/>
            <person name="Takaki Y."/>
            <person name="Nagai Y."/>
            <person name="Toyoda A."/>
            <person name="Suzuki Y."/>
            <person name="Arimoto A."/>
            <person name="Ishii H."/>
            <person name="Satoh N."/>
            <person name="Nishiyama T."/>
            <person name="Hasebe M."/>
            <person name="Maruyama T."/>
            <person name="Minagawa J."/>
            <person name="Obokata J."/>
            <person name="Shigenobu S."/>
        </authorList>
    </citation>
    <scope>NUCLEOTIDE SEQUENCE [LARGE SCALE GENOMIC DNA]</scope>
</reference>
<organism evidence="1 2">
    <name type="scientific">Elysia marginata</name>
    <dbReference type="NCBI Taxonomy" id="1093978"/>
    <lineage>
        <taxon>Eukaryota</taxon>
        <taxon>Metazoa</taxon>
        <taxon>Spiralia</taxon>
        <taxon>Lophotrochozoa</taxon>
        <taxon>Mollusca</taxon>
        <taxon>Gastropoda</taxon>
        <taxon>Heterobranchia</taxon>
        <taxon>Euthyneura</taxon>
        <taxon>Panpulmonata</taxon>
        <taxon>Sacoglossa</taxon>
        <taxon>Placobranchoidea</taxon>
        <taxon>Plakobranchidae</taxon>
        <taxon>Elysia</taxon>
    </lineage>
</organism>
<proteinExistence type="predicted"/>
<comment type="caution">
    <text evidence="1">The sequence shown here is derived from an EMBL/GenBank/DDBJ whole genome shotgun (WGS) entry which is preliminary data.</text>
</comment>
<protein>
    <submittedName>
        <fullName evidence="1">Uncharacterized protein</fullName>
    </submittedName>
</protein>
<accession>A0AAV4EDC1</accession>
<dbReference type="Proteomes" id="UP000762676">
    <property type="component" value="Unassembled WGS sequence"/>
</dbReference>
<dbReference type="AlphaFoldDB" id="A0AAV4EDC1"/>
<evidence type="ECO:0000313" key="1">
    <source>
        <dbReference type="EMBL" id="GFR58977.1"/>
    </source>
</evidence>
<keyword evidence="2" id="KW-1185">Reference proteome</keyword>
<evidence type="ECO:0000313" key="2">
    <source>
        <dbReference type="Proteomes" id="UP000762676"/>
    </source>
</evidence>
<gene>
    <name evidence="1" type="ORF">ElyMa_005374600</name>
</gene>